<accession>A0A9P8THA5</accession>
<protein>
    <recommendedName>
        <fullName evidence="11">Mannosyltransferase</fullName>
        <ecNumber evidence="11">2.4.1.-</ecNumber>
    </recommendedName>
</protein>
<feature type="transmembrane region" description="Helical" evidence="11">
    <location>
        <begin position="166"/>
        <end position="191"/>
    </location>
</feature>
<dbReference type="OrthoDB" id="10066429at2759"/>
<dbReference type="EC" id="2.4.1.-" evidence="11"/>
<feature type="transmembrane region" description="Helical" evidence="11">
    <location>
        <begin position="144"/>
        <end position="160"/>
    </location>
</feature>
<reference evidence="12" key="1">
    <citation type="journal article" date="2021" name="Open Biol.">
        <title>Shared evolutionary footprints suggest mitochondrial oxidative damage underlies multiple complex I losses in fungi.</title>
        <authorList>
            <person name="Schikora-Tamarit M.A."/>
            <person name="Marcet-Houben M."/>
            <person name="Nosek J."/>
            <person name="Gabaldon T."/>
        </authorList>
    </citation>
    <scope>NUCLEOTIDE SEQUENCE</scope>
    <source>
        <strain evidence="12">CBS6341</strain>
    </source>
</reference>
<evidence type="ECO:0000256" key="4">
    <source>
        <dbReference type="ARBA" id="ARBA00022676"/>
    </source>
</evidence>
<keyword evidence="3" id="KW-0337">GPI-anchor biosynthesis</keyword>
<feature type="transmembrane region" description="Helical" evidence="11">
    <location>
        <begin position="7"/>
        <end position="25"/>
    </location>
</feature>
<evidence type="ECO:0000256" key="8">
    <source>
        <dbReference type="ARBA" id="ARBA00022989"/>
    </source>
</evidence>
<keyword evidence="7 11" id="KW-0256">Endoplasmic reticulum</keyword>
<evidence type="ECO:0000256" key="7">
    <source>
        <dbReference type="ARBA" id="ARBA00022824"/>
    </source>
</evidence>
<evidence type="ECO:0000256" key="10">
    <source>
        <dbReference type="ARBA" id="ARBA00038466"/>
    </source>
</evidence>
<sequence length="485" mass="56716">MINWRTIHYISYIALIFFAFEPSYLHPDEHFQTFEVLTNYHLGYRTTIPWEFSINPSRSFAILSLIYSPLILLNKFFKFPPIGLLYLFRLQFLVTYFFIAHYTTRILSNNIKKEYTKSLFFIFTSYITWTYQSHSFSNSIETQLLLITLSIIHLILKGKTKTPEYLLTFLLGILIPIGEFNRITFIGFLILPSIKLIKHYWTFKFSALLLVSTIVLISYILILIDTKFFGSDNYIITPLNNLLYNTEIESLQHHGLHPRYTHILINLPQIIGPIIIPFLFRNHYKSSLSYLSVWSGIISLSIFPHQELRFLIPLLPLVSNCIDFQSMENPNTVNRIIKVWIGFNLFFGILMGSLHQRGVLVALEYLRSNNYEGSQIWWKTYKPPTWLLGSTDLNISIDEIQHGNNNLVDLMGAHSSKLVEAISVLGNDIILITPRSSIPILESINKTISYELIWRYHYHLDFDHFDFDDMRTFHPGIDIYSVSLL</sequence>
<keyword evidence="4 11" id="KW-0328">Glycosyltransferase</keyword>
<evidence type="ECO:0000256" key="5">
    <source>
        <dbReference type="ARBA" id="ARBA00022679"/>
    </source>
</evidence>
<organism evidence="12 13">
    <name type="scientific">Wickerhamomyces mucosus</name>
    <dbReference type="NCBI Taxonomy" id="1378264"/>
    <lineage>
        <taxon>Eukaryota</taxon>
        <taxon>Fungi</taxon>
        <taxon>Dikarya</taxon>
        <taxon>Ascomycota</taxon>
        <taxon>Saccharomycotina</taxon>
        <taxon>Saccharomycetes</taxon>
        <taxon>Phaffomycetales</taxon>
        <taxon>Wickerhamomycetaceae</taxon>
        <taxon>Wickerhamomyces</taxon>
    </lineage>
</organism>
<dbReference type="GO" id="GO:0000026">
    <property type="term" value="F:alpha-1,2-mannosyltransferase activity"/>
    <property type="evidence" value="ECO:0007669"/>
    <property type="project" value="TreeGrafter"/>
</dbReference>
<dbReference type="GO" id="GO:0006506">
    <property type="term" value="P:GPI anchor biosynthetic process"/>
    <property type="evidence" value="ECO:0007669"/>
    <property type="project" value="UniProtKB-KW"/>
</dbReference>
<gene>
    <name evidence="12" type="ORF">WICMUC_000896</name>
</gene>
<evidence type="ECO:0000256" key="3">
    <source>
        <dbReference type="ARBA" id="ARBA00022502"/>
    </source>
</evidence>
<dbReference type="PANTHER" id="PTHR22760">
    <property type="entry name" value="GLYCOSYLTRANSFERASE"/>
    <property type="match status" value="1"/>
</dbReference>
<keyword evidence="9 11" id="KW-0472">Membrane</keyword>
<feature type="transmembrane region" description="Helical" evidence="11">
    <location>
        <begin position="84"/>
        <end position="103"/>
    </location>
</feature>
<evidence type="ECO:0000313" key="13">
    <source>
        <dbReference type="Proteomes" id="UP000769528"/>
    </source>
</evidence>
<feature type="transmembrane region" description="Helical" evidence="11">
    <location>
        <begin position="203"/>
        <end position="224"/>
    </location>
</feature>
<dbReference type="Proteomes" id="UP000769528">
    <property type="component" value="Unassembled WGS sequence"/>
</dbReference>
<comment type="pathway">
    <text evidence="2">Glycolipid biosynthesis; glycosylphosphatidylinositol-anchor biosynthesis.</text>
</comment>
<dbReference type="GO" id="GO:0005789">
    <property type="term" value="C:endoplasmic reticulum membrane"/>
    <property type="evidence" value="ECO:0007669"/>
    <property type="project" value="UniProtKB-SubCell"/>
</dbReference>
<dbReference type="EMBL" id="JAEUBF010000268">
    <property type="protein sequence ID" value="KAH3679563.1"/>
    <property type="molecule type" value="Genomic_DNA"/>
</dbReference>
<comment type="caution">
    <text evidence="12">The sequence shown here is derived from an EMBL/GenBank/DDBJ whole genome shotgun (WGS) entry which is preliminary data.</text>
</comment>
<evidence type="ECO:0000256" key="9">
    <source>
        <dbReference type="ARBA" id="ARBA00023136"/>
    </source>
</evidence>
<keyword evidence="13" id="KW-1185">Reference proteome</keyword>
<evidence type="ECO:0000256" key="6">
    <source>
        <dbReference type="ARBA" id="ARBA00022692"/>
    </source>
</evidence>
<evidence type="ECO:0000313" key="12">
    <source>
        <dbReference type="EMBL" id="KAH3679563.1"/>
    </source>
</evidence>
<keyword evidence="5" id="KW-0808">Transferase</keyword>
<dbReference type="InterPro" id="IPR005599">
    <property type="entry name" value="GPI_mannosylTrfase"/>
</dbReference>
<evidence type="ECO:0000256" key="11">
    <source>
        <dbReference type="RuleBase" id="RU363075"/>
    </source>
</evidence>
<feature type="transmembrane region" description="Helical" evidence="11">
    <location>
        <begin position="59"/>
        <end position="77"/>
    </location>
</feature>
<dbReference type="Pfam" id="PF03901">
    <property type="entry name" value="Glyco_transf_22"/>
    <property type="match status" value="1"/>
</dbReference>
<feature type="transmembrane region" description="Helical" evidence="11">
    <location>
        <begin position="336"/>
        <end position="354"/>
    </location>
</feature>
<proteinExistence type="inferred from homology"/>
<evidence type="ECO:0000256" key="2">
    <source>
        <dbReference type="ARBA" id="ARBA00004687"/>
    </source>
</evidence>
<dbReference type="AlphaFoldDB" id="A0A9P8THA5"/>
<evidence type="ECO:0000256" key="1">
    <source>
        <dbReference type="ARBA" id="ARBA00004477"/>
    </source>
</evidence>
<reference evidence="12" key="2">
    <citation type="submission" date="2021-01" db="EMBL/GenBank/DDBJ databases">
        <authorList>
            <person name="Schikora-Tamarit M.A."/>
        </authorList>
    </citation>
    <scope>NUCLEOTIDE SEQUENCE</scope>
    <source>
        <strain evidence="12">CBS6341</strain>
    </source>
</reference>
<comment type="similarity">
    <text evidence="10">Belongs to the glycosyltransferase 22 family. PIGZ subfamily.</text>
</comment>
<keyword evidence="6 11" id="KW-0812">Transmembrane</keyword>
<dbReference type="PANTHER" id="PTHR22760:SF3">
    <property type="entry name" value="GPI MANNOSYLTRANSFERASE 4"/>
    <property type="match status" value="1"/>
</dbReference>
<comment type="subcellular location">
    <subcellularLocation>
        <location evidence="1 11">Endoplasmic reticulum membrane</location>
        <topology evidence="1 11">Multi-pass membrane protein</topology>
    </subcellularLocation>
</comment>
<keyword evidence="8 11" id="KW-1133">Transmembrane helix</keyword>
<name>A0A9P8THA5_9ASCO</name>